<gene>
    <name evidence="4" type="ORF">A5869_002184</name>
</gene>
<dbReference type="PANTHER" id="PTHR22916">
    <property type="entry name" value="GLYCOSYLTRANSFERASE"/>
    <property type="match status" value="1"/>
</dbReference>
<proteinExistence type="predicted"/>
<dbReference type="RefSeq" id="WP_087663707.1">
    <property type="nucleotide sequence ID" value="NZ_NIBL01000003.1"/>
</dbReference>
<dbReference type="SUPFAM" id="SSF53448">
    <property type="entry name" value="Nucleotide-diphospho-sugar transferases"/>
    <property type="match status" value="1"/>
</dbReference>
<evidence type="ECO:0000313" key="5">
    <source>
        <dbReference type="Proteomes" id="UP000196503"/>
    </source>
</evidence>
<evidence type="ECO:0000313" key="4">
    <source>
        <dbReference type="EMBL" id="OUZ15077.1"/>
    </source>
</evidence>
<dbReference type="InterPro" id="IPR029044">
    <property type="entry name" value="Nucleotide-diphossugar_trans"/>
</dbReference>
<reference evidence="4 5" key="1">
    <citation type="submission" date="2017-05" db="EMBL/GenBank/DDBJ databases">
        <title>The Genome Sequence of Enterococcus faecium 2D5_DIV0622.</title>
        <authorList>
            <consortium name="The Broad Institute Genomics Platform"/>
            <consortium name="The Broad Institute Genomic Center for Infectious Diseases"/>
            <person name="Earl A."/>
            <person name="Manson A."/>
            <person name="Schwartman J."/>
            <person name="Gilmore M."/>
            <person name="Abouelleil A."/>
            <person name="Cao P."/>
            <person name="Chapman S."/>
            <person name="Cusick C."/>
            <person name="Shea T."/>
            <person name="Young S."/>
            <person name="Neafsey D."/>
            <person name="Nusbaum C."/>
            <person name="Birren B."/>
        </authorList>
    </citation>
    <scope>NUCLEOTIDE SEQUENCE [LARGE SCALE GENOMIC DNA]</scope>
    <source>
        <strain evidence="4 5">2D5_DIV0622</strain>
    </source>
</reference>
<dbReference type="AlphaFoldDB" id="A0A200HSQ8"/>
<dbReference type="Gene3D" id="3.90.550.10">
    <property type="entry name" value="Spore Coat Polysaccharide Biosynthesis Protein SpsA, Chain A"/>
    <property type="match status" value="1"/>
</dbReference>
<evidence type="ECO:0000256" key="1">
    <source>
        <dbReference type="ARBA" id="ARBA00022676"/>
    </source>
</evidence>
<feature type="domain" description="Glycosyltransferase 2-like" evidence="3">
    <location>
        <begin position="6"/>
        <end position="177"/>
    </location>
</feature>
<keyword evidence="1" id="KW-0328">Glycosyltransferase</keyword>
<name>A0A200HSQ8_9ENTE</name>
<dbReference type="PANTHER" id="PTHR22916:SF51">
    <property type="entry name" value="GLYCOSYLTRANSFERASE EPSH-RELATED"/>
    <property type="match status" value="1"/>
</dbReference>
<dbReference type="Pfam" id="PF00535">
    <property type="entry name" value="Glycos_transf_2"/>
    <property type="match status" value="1"/>
</dbReference>
<dbReference type="InterPro" id="IPR001173">
    <property type="entry name" value="Glyco_trans_2-like"/>
</dbReference>
<accession>A0A200HSQ8</accession>
<evidence type="ECO:0000259" key="3">
    <source>
        <dbReference type="Pfam" id="PF00535"/>
    </source>
</evidence>
<dbReference type="CDD" id="cd00761">
    <property type="entry name" value="Glyco_tranf_GTA_type"/>
    <property type="match status" value="1"/>
</dbReference>
<keyword evidence="2" id="KW-0808">Transferase</keyword>
<dbReference type="GO" id="GO:0016757">
    <property type="term" value="F:glycosyltransferase activity"/>
    <property type="evidence" value="ECO:0007669"/>
    <property type="project" value="UniProtKB-KW"/>
</dbReference>
<sequence>MESLISVIIPVYNSEKYLRQCVESVQRQTYQNLEIVLVNDGSTDSSPQICEQLSNEDARVRVVHKKNGGVGDTRNMGLSVANGNYIAFIDNDDQMEPNLLSALFELMNRTQADIAIGNFYEFIEDSQSYKVYLSEADYFEETFTPEQWLLKQYTGQFNISQCFTVPWCKLYKKELFKNIAFPNDKPVEDDFTTWKVYLNASKIAFMNRALYMHRKRFDSVTKSVNLADVFPIATIEERIAVMTCLGMDVSQEIAAYKWRLNLHRNELLKNGSENLVRYKNTEWKLSVLEKYKNEE</sequence>
<evidence type="ECO:0000256" key="2">
    <source>
        <dbReference type="ARBA" id="ARBA00022679"/>
    </source>
</evidence>
<dbReference type="EMBL" id="NIBL01000003">
    <property type="protein sequence ID" value="OUZ15077.1"/>
    <property type="molecule type" value="Genomic_DNA"/>
</dbReference>
<protein>
    <recommendedName>
        <fullName evidence="3">Glycosyltransferase 2-like domain-containing protein</fullName>
    </recommendedName>
</protein>
<organism evidence="4 5">
    <name type="scientific">Enterococcus cecorum</name>
    <dbReference type="NCBI Taxonomy" id="44008"/>
    <lineage>
        <taxon>Bacteria</taxon>
        <taxon>Bacillati</taxon>
        <taxon>Bacillota</taxon>
        <taxon>Bacilli</taxon>
        <taxon>Lactobacillales</taxon>
        <taxon>Enterococcaceae</taxon>
        <taxon>Enterococcus</taxon>
    </lineage>
</organism>
<dbReference type="Proteomes" id="UP000196503">
    <property type="component" value="Unassembled WGS sequence"/>
</dbReference>
<comment type="caution">
    <text evidence="4">The sequence shown here is derived from an EMBL/GenBank/DDBJ whole genome shotgun (WGS) entry which is preliminary data.</text>
</comment>